<protein>
    <submittedName>
        <fullName evidence="4">Alpha/beta fold hydrolase</fullName>
    </submittedName>
</protein>
<evidence type="ECO:0000313" key="5">
    <source>
        <dbReference type="Proteomes" id="UP000632138"/>
    </source>
</evidence>
<evidence type="ECO:0000256" key="2">
    <source>
        <dbReference type="ARBA" id="ARBA00022801"/>
    </source>
</evidence>
<dbReference type="InterPro" id="IPR029058">
    <property type="entry name" value="AB_hydrolase_fold"/>
</dbReference>
<keyword evidence="2 4" id="KW-0378">Hydrolase</keyword>
<keyword evidence="3" id="KW-0732">Signal</keyword>
<feature type="chain" id="PRO_5045204979" evidence="3">
    <location>
        <begin position="26"/>
        <end position="284"/>
    </location>
</feature>
<proteinExistence type="inferred from homology"/>
<feature type="signal peptide" evidence="3">
    <location>
        <begin position="1"/>
        <end position="25"/>
    </location>
</feature>
<dbReference type="Proteomes" id="UP000632138">
    <property type="component" value="Unassembled WGS sequence"/>
</dbReference>
<comment type="similarity">
    <text evidence="1">Belongs to the AB hydrolase superfamily.</text>
</comment>
<dbReference type="GO" id="GO:0016787">
    <property type="term" value="F:hydrolase activity"/>
    <property type="evidence" value="ECO:0007669"/>
    <property type="project" value="UniProtKB-KW"/>
</dbReference>
<dbReference type="PROSITE" id="PS51257">
    <property type="entry name" value="PROKAR_LIPOPROTEIN"/>
    <property type="match status" value="1"/>
</dbReference>
<dbReference type="Pfam" id="PF07224">
    <property type="entry name" value="Chlorophyllase"/>
    <property type="match status" value="1"/>
</dbReference>
<dbReference type="EMBL" id="JAENHP010000018">
    <property type="protein sequence ID" value="MBM2621157.1"/>
    <property type="molecule type" value="Genomic_DNA"/>
</dbReference>
<evidence type="ECO:0000313" key="4">
    <source>
        <dbReference type="EMBL" id="MBM2621157.1"/>
    </source>
</evidence>
<dbReference type="PANTHER" id="PTHR22946:SF9">
    <property type="entry name" value="POLYKETIDE TRANSFERASE AF380"/>
    <property type="match status" value="1"/>
</dbReference>
<dbReference type="SUPFAM" id="SSF53474">
    <property type="entry name" value="alpha/beta-Hydrolases"/>
    <property type="match status" value="1"/>
</dbReference>
<organism evidence="4 5">
    <name type="scientific">Paractinoplanes ovalisporus</name>
    <dbReference type="NCBI Taxonomy" id="2810368"/>
    <lineage>
        <taxon>Bacteria</taxon>
        <taxon>Bacillati</taxon>
        <taxon>Actinomycetota</taxon>
        <taxon>Actinomycetes</taxon>
        <taxon>Micromonosporales</taxon>
        <taxon>Micromonosporaceae</taxon>
        <taxon>Paractinoplanes</taxon>
    </lineage>
</organism>
<name>A0ABS2AMT3_9ACTN</name>
<sequence>MGRVHRRILALAVLPALLAACTAEPAPPSPAPTSAAPVAAAPARAFDVSTRTLELRRGADRPLTTTVWVPEGNGPFPLILFSHGLGGNPSDYRELLIPWARAGFVVAAPSYPGTSGTAKEVNVIDVLNQPADASYVITETLAAVRSADPQRIAAAGHSAGGVTTLGMFSTARDERLRAGLVLAGRQITRVPFTGAEAPLLFVHGRKDRTVTYAEGRAAYDNLTWPKAFVSVTDGGHVVSGRALRVVVATSTDFWRWSLYGDVTARERLKGDATSGSIATFDDDL</sequence>
<evidence type="ECO:0000256" key="1">
    <source>
        <dbReference type="ARBA" id="ARBA00008645"/>
    </source>
</evidence>
<comment type="caution">
    <text evidence="4">The sequence shown here is derived from an EMBL/GenBank/DDBJ whole genome shotgun (WGS) entry which is preliminary data.</text>
</comment>
<dbReference type="InterPro" id="IPR017395">
    <property type="entry name" value="Chlorophyllase-like"/>
</dbReference>
<reference evidence="4 5" key="1">
    <citation type="submission" date="2021-01" db="EMBL/GenBank/DDBJ databases">
        <title>Actinoplanes sp. nov. LDG1-06 isolated from lichen.</title>
        <authorList>
            <person name="Saeng-In P."/>
            <person name="Phongsopitanun W."/>
            <person name="Kanchanasin P."/>
            <person name="Yuki M."/>
            <person name="Kudo T."/>
            <person name="Ohkuma M."/>
            <person name="Tanasupawat S."/>
        </authorList>
    </citation>
    <scope>NUCLEOTIDE SEQUENCE [LARGE SCALE GENOMIC DNA]</scope>
    <source>
        <strain evidence="4 5">LDG1-06</strain>
    </source>
</reference>
<dbReference type="PANTHER" id="PTHR22946">
    <property type="entry name" value="DIENELACTONE HYDROLASE DOMAIN-CONTAINING PROTEIN-RELATED"/>
    <property type="match status" value="1"/>
</dbReference>
<dbReference type="InterPro" id="IPR050261">
    <property type="entry name" value="FrsA_esterase"/>
</dbReference>
<keyword evidence="5" id="KW-1185">Reference proteome</keyword>
<gene>
    <name evidence="4" type="ORF">JIG36_37215</name>
</gene>
<dbReference type="Gene3D" id="3.40.50.1820">
    <property type="entry name" value="alpha/beta hydrolase"/>
    <property type="match status" value="1"/>
</dbReference>
<evidence type="ECO:0000256" key="3">
    <source>
        <dbReference type="SAM" id="SignalP"/>
    </source>
</evidence>
<accession>A0ABS2AMT3</accession>